<reference evidence="2 3" key="1">
    <citation type="submission" date="2007-05" db="EMBL/GenBank/DDBJ databases">
        <title>Complete sequence of Geobacter uraniireducens Rf4.</title>
        <authorList>
            <consortium name="US DOE Joint Genome Institute"/>
            <person name="Copeland A."/>
            <person name="Lucas S."/>
            <person name="Lapidus A."/>
            <person name="Barry K."/>
            <person name="Detter J.C."/>
            <person name="Glavina del Rio T."/>
            <person name="Hammon N."/>
            <person name="Israni S."/>
            <person name="Dalin E."/>
            <person name="Tice H."/>
            <person name="Pitluck S."/>
            <person name="Chertkov O."/>
            <person name="Brettin T."/>
            <person name="Bruce D."/>
            <person name="Han C."/>
            <person name="Schmutz J."/>
            <person name="Larimer F."/>
            <person name="Land M."/>
            <person name="Hauser L."/>
            <person name="Kyrpides N."/>
            <person name="Mikhailova N."/>
            <person name="Shelobolina E."/>
            <person name="Aklujkar M."/>
            <person name="Lovley D."/>
            <person name="Richardson P."/>
        </authorList>
    </citation>
    <scope>NUCLEOTIDE SEQUENCE [LARGE SCALE GENOMIC DNA]</scope>
    <source>
        <strain evidence="3">ATCC BAA-1134 / JCM 13001 / Rf4</strain>
    </source>
</reference>
<dbReference type="KEGG" id="gur:Gura_0472"/>
<dbReference type="HOGENOM" id="CLU_077650_0_2_7"/>
<sequence length="213" mass="23403">MTEKQSITATREDVYRLLAACYYPPLTELIEENCCATLATLLESVAPDATKYAGDAVVAVGKSPLDSLAVEHARLFIGPFQLVAPPYGSIYLDDAKTVMGDSTAKVAAFYHACGLHLADDFHELPDHFAVELEFMSYLAFKQREAEVLGDQDEVIRVVSLQREFLDRFLMPWLAPFTSAIITDGEAPFYQAIARCTAAFINADYTALACTNNG</sequence>
<dbReference type="Gene3D" id="1.10.3480.10">
    <property type="entry name" value="TorD-like"/>
    <property type="match status" value="1"/>
</dbReference>
<evidence type="ECO:0000313" key="3">
    <source>
        <dbReference type="Proteomes" id="UP000006695"/>
    </source>
</evidence>
<keyword evidence="1" id="KW-0143">Chaperone</keyword>
<dbReference type="SUPFAM" id="SSF89155">
    <property type="entry name" value="TorD-like"/>
    <property type="match status" value="1"/>
</dbReference>
<dbReference type="PANTHER" id="PTHR34227:SF1">
    <property type="entry name" value="DIMETHYL SULFOXIDE REDUCTASE CHAPERONE-RELATED"/>
    <property type="match status" value="1"/>
</dbReference>
<evidence type="ECO:0000256" key="1">
    <source>
        <dbReference type="ARBA" id="ARBA00023186"/>
    </source>
</evidence>
<evidence type="ECO:0000313" key="2">
    <source>
        <dbReference type="EMBL" id="ABQ24687.1"/>
    </source>
</evidence>
<protein>
    <submittedName>
        <fullName evidence="2">Cytoplasmic chaperone TorD family protein</fullName>
    </submittedName>
</protein>
<accession>A5GCL5</accession>
<dbReference type="Proteomes" id="UP000006695">
    <property type="component" value="Chromosome"/>
</dbReference>
<dbReference type="STRING" id="351605.Gura_0472"/>
<dbReference type="Pfam" id="PF02613">
    <property type="entry name" value="Nitrate_red_del"/>
    <property type="match status" value="1"/>
</dbReference>
<dbReference type="RefSeq" id="WP_011937412.1">
    <property type="nucleotide sequence ID" value="NC_009483.1"/>
</dbReference>
<keyword evidence="3" id="KW-1185">Reference proteome</keyword>
<dbReference type="PANTHER" id="PTHR34227">
    <property type="entry name" value="CHAPERONE PROTEIN YCDY"/>
    <property type="match status" value="1"/>
</dbReference>
<gene>
    <name evidence="2" type="ordered locus">Gura_0472</name>
</gene>
<dbReference type="EMBL" id="CP000698">
    <property type="protein sequence ID" value="ABQ24687.1"/>
    <property type="molecule type" value="Genomic_DNA"/>
</dbReference>
<dbReference type="OrthoDB" id="13061at2"/>
<dbReference type="InterPro" id="IPR036411">
    <property type="entry name" value="TorD-like_sf"/>
</dbReference>
<dbReference type="InterPro" id="IPR050289">
    <property type="entry name" value="TorD/DmsD_chaperones"/>
</dbReference>
<dbReference type="InterPro" id="IPR020945">
    <property type="entry name" value="DMSO/NO3_reduct_chaperone"/>
</dbReference>
<name>A5GCL5_GEOUR</name>
<organism evidence="2 3">
    <name type="scientific">Geotalea uraniireducens (strain Rf4)</name>
    <name type="common">Geobacter uraniireducens</name>
    <dbReference type="NCBI Taxonomy" id="351605"/>
    <lineage>
        <taxon>Bacteria</taxon>
        <taxon>Pseudomonadati</taxon>
        <taxon>Thermodesulfobacteriota</taxon>
        <taxon>Desulfuromonadia</taxon>
        <taxon>Geobacterales</taxon>
        <taxon>Geobacteraceae</taxon>
        <taxon>Geotalea</taxon>
    </lineage>
</organism>
<dbReference type="AlphaFoldDB" id="A5GCL5"/>
<proteinExistence type="predicted"/>